<reference evidence="1" key="1">
    <citation type="submission" date="2023-10" db="EMBL/GenBank/DDBJ databases">
        <title>Genome assembly of Pristionchus species.</title>
        <authorList>
            <person name="Yoshida K."/>
            <person name="Sommer R.J."/>
        </authorList>
    </citation>
    <scope>NUCLEOTIDE SEQUENCE</scope>
    <source>
        <strain evidence="1">RS5133</strain>
    </source>
</reference>
<feature type="non-terminal residue" evidence="1">
    <location>
        <position position="199"/>
    </location>
</feature>
<proteinExistence type="predicted"/>
<keyword evidence="2" id="KW-1185">Reference proteome</keyword>
<dbReference type="AlphaFoldDB" id="A0AAV5VHL4"/>
<feature type="non-terminal residue" evidence="1">
    <location>
        <position position="1"/>
    </location>
</feature>
<name>A0AAV5VHL4_9BILA</name>
<sequence>LQVSGKYRALTCPEHYSLQYLDPSKGKYTNVTSINCAKTGKIYNYVLELSPTVQSTVQSARCAVPLCSLCKFNPATSSDKPRTIVDEASCKLLKCEGDDGLQISNQTFAGAAKCIYSQSTGKYVYKLGENEFDDSAEVKCVKKKPCTAKFKEMCENADAGLIKCTVQNGLPVCENNQLELDGTPGNFTCNEYDSGKYMF</sequence>
<protein>
    <submittedName>
        <fullName evidence="1">Uncharacterized protein</fullName>
    </submittedName>
</protein>
<gene>
    <name evidence="1" type="ORF">PFISCL1PPCAC_9040</name>
</gene>
<comment type="caution">
    <text evidence="1">The sequence shown here is derived from an EMBL/GenBank/DDBJ whole genome shotgun (WGS) entry which is preliminary data.</text>
</comment>
<evidence type="ECO:0000313" key="2">
    <source>
        <dbReference type="Proteomes" id="UP001432322"/>
    </source>
</evidence>
<organism evidence="1 2">
    <name type="scientific">Pristionchus fissidentatus</name>
    <dbReference type="NCBI Taxonomy" id="1538716"/>
    <lineage>
        <taxon>Eukaryota</taxon>
        <taxon>Metazoa</taxon>
        <taxon>Ecdysozoa</taxon>
        <taxon>Nematoda</taxon>
        <taxon>Chromadorea</taxon>
        <taxon>Rhabditida</taxon>
        <taxon>Rhabditina</taxon>
        <taxon>Diplogasteromorpha</taxon>
        <taxon>Diplogasteroidea</taxon>
        <taxon>Neodiplogasteridae</taxon>
        <taxon>Pristionchus</taxon>
    </lineage>
</organism>
<dbReference type="EMBL" id="BTSY01000003">
    <property type="protein sequence ID" value="GMT17743.1"/>
    <property type="molecule type" value="Genomic_DNA"/>
</dbReference>
<evidence type="ECO:0000313" key="1">
    <source>
        <dbReference type="EMBL" id="GMT17743.1"/>
    </source>
</evidence>
<dbReference type="Proteomes" id="UP001432322">
    <property type="component" value="Unassembled WGS sequence"/>
</dbReference>
<accession>A0AAV5VHL4</accession>